<keyword evidence="4" id="KW-0238">DNA-binding</keyword>
<sequence length="584" mass="66162">MGRVGSRQQPGSACDECRKRKLRCDRQRPQCGTCASVGIQCQVNDRRRPRRPRKGSDVLRKRICALEHLLSNPPATTLPVKAQEIDGMDELPVHRGSTATEDDPQPPLPQLPNDFKQNAQVDRSCQTEVFPAFSSGPFSPSAVTVLTDLMKRDLVQLYFDRVHPVVPILNQAKTCAWSLDPYSLSQYQLCLQHAMWTVSMAQSAQYDHIRDRLYSETRAMLNALDLEDSAMGVCQIEQVQAWLLLTFYEFSRTNYRRGWITAGRAFRLVQLLQLYDLDNPNTAKIGPGEDFVELEERRRTFWVAYCLDRFVSIGNGSPLTLNEEVVSPGIKSSTASKETLPQCRFLTSHGQICTRLPCREVGFQSGTPRPECFLSEAIACNEYLSLSPLAECTILVTIAGRALTHHRVSAVESVYGNMPQDFWARHEWLYSMISRRIKNLAIDYPSIPMIIDPMAMFTCMASQASVIYLCIIMESLAKDEASRARMVPYQERAFHAAQEIARLGREHERLGYFKTHFFMPLAISLGAKWLGLHTDFRIEHPERPLIEPTEVSLQALLGILRRMGEMNNLATYQLSVLKGLGIKI</sequence>
<keyword evidence="2" id="KW-0479">Metal-binding</keyword>
<evidence type="ECO:0000256" key="5">
    <source>
        <dbReference type="ARBA" id="ARBA00023163"/>
    </source>
</evidence>
<dbReference type="GO" id="GO:0008270">
    <property type="term" value="F:zinc ion binding"/>
    <property type="evidence" value="ECO:0007669"/>
    <property type="project" value="InterPro"/>
</dbReference>
<organism evidence="9 10">
    <name type="scientific">Petromyces alliaceus</name>
    <name type="common">Aspergillus alliaceus</name>
    <dbReference type="NCBI Taxonomy" id="209559"/>
    <lineage>
        <taxon>Eukaryota</taxon>
        <taxon>Fungi</taxon>
        <taxon>Dikarya</taxon>
        <taxon>Ascomycota</taxon>
        <taxon>Pezizomycotina</taxon>
        <taxon>Eurotiomycetes</taxon>
        <taxon>Eurotiomycetidae</taxon>
        <taxon>Eurotiales</taxon>
        <taxon>Aspergillaceae</taxon>
        <taxon>Aspergillus</taxon>
        <taxon>Aspergillus subgen. Circumdati</taxon>
    </lineage>
</organism>
<keyword evidence="10" id="KW-1185">Reference proteome</keyword>
<name>A0A8H6AHA5_PETAA</name>
<dbReference type="EMBL" id="SPNV01000003">
    <property type="protein sequence ID" value="KAF5866960.1"/>
    <property type="molecule type" value="Genomic_DNA"/>
</dbReference>
<dbReference type="GO" id="GO:0006351">
    <property type="term" value="P:DNA-templated transcription"/>
    <property type="evidence" value="ECO:0007669"/>
    <property type="project" value="InterPro"/>
</dbReference>
<dbReference type="PROSITE" id="PS00463">
    <property type="entry name" value="ZN2_CY6_FUNGAL_1"/>
    <property type="match status" value="1"/>
</dbReference>
<dbReference type="AlphaFoldDB" id="A0A8H6AHA5"/>
<dbReference type="PROSITE" id="PS50048">
    <property type="entry name" value="ZN2_CY6_FUNGAL_2"/>
    <property type="match status" value="1"/>
</dbReference>
<protein>
    <recommendedName>
        <fullName evidence="8">Zn(2)-C6 fungal-type domain-containing protein</fullName>
    </recommendedName>
</protein>
<dbReference type="InterPro" id="IPR007219">
    <property type="entry name" value="XnlR_reg_dom"/>
</dbReference>
<evidence type="ECO:0000256" key="1">
    <source>
        <dbReference type="ARBA" id="ARBA00004123"/>
    </source>
</evidence>
<evidence type="ECO:0000256" key="2">
    <source>
        <dbReference type="ARBA" id="ARBA00022723"/>
    </source>
</evidence>
<evidence type="ECO:0000256" key="7">
    <source>
        <dbReference type="SAM" id="MobiDB-lite"/>
    </source>
</evidence>
<dbReference type="GO" id="GO:0009893">
    <property type="term" value="P:positive regulation of metabolic process"/>
    <property type="evidence" value="ECO:0007669"/>
    <property type="project" value="UniProtKB-ARBA"/>
</dbReference>
<keyword evidence="3" id="KW-0805">Transcription regulation</keyword>
<dbReference type="PANTHER" id="PTHR47338:SF3">
    <property type="entry name" value="C6 FINGER DOMAIN TRANSCRIPTION FACTOR DBAA-RELATED"/>
    <property type="match status" value="1"/>
</dbReference>
<dbReference type="Gene3D" id="4.10.240.10">
    <property type="entry name" value="Zn(2)-C6 fungal-type DNA-binding domain"/>
    <property type="match status" value="1"/>
</dbReference>
<feature type="region of interest" description="Disordered" evidence="7">
    <location>
        <begin position="93"/>
        <end position="115"/>
    </location>
</feature>
<dbReference type="PANTHER" id="PTHR47338">
    <property type="entry name" value="ZN(II)2CYS6 TRANSCRIPTION FACTOR (EUROFUNG)-RELATED"/>
    <property type="match status" value="1"/>
</dbReference>
<dbReference type="Pfam" id="PF00172">
    <property type="entry name" value="Zn_clus"/>
    <property type="match status" value="1"/>
</dbReference>
<dbReference type="CDD" id="cd12148">
    <property type="entry name" value="fungal_TF_MHR"/>
    <property type="match status" value="1"/>
</dbReference>
<evidence type="ECO:0000259" key="8">
    <source>
        <dbReference type="PROSITE" id="PS50048"/>
    </source>
</evidence>
<dbReference type="GO" id="GO:0003677">
    <property type="term" value="F:DNA binding"/>
    <property type="evidence" value="ECO:0007669"/>
    <property type="project" value="UniProtKB-KW"/>
</dbReference>
<dbReference type="InterPro" id="IPR036864">
    <property type="entry name" value="Zn2-C6_fun-type_DNA-bd_sf"/>
</dbReference>
<evidence type="ECO:0000313" key="10">
    <source>
        <dbReference type="Proteomes" id="UP000541154"/>
    </source>
</evidence>
<gene>
    <name evidence="9" type="ORF">ETB97_006804</name>
</gene>
<dbReference type="InterPro" id="IPR001138">
    <property type="entry name" value="Zn2Cys6_DnaBD"/>
</dbReference>
<feature type="domain" description="Zn(2)-C6 fungal-type" evidence="8">
    <location>
        <begin position="13"/>
        <end position="43"/>
    </location>
</feature>
<accession>A0A8H6AHA5</accession>
<dbReference type="GO" id="GO:0005634">
    <property type="term" value="C:nucleus"/>
    <property type="evidence" value="ECO:0007669"/>
    <property type="project" value="UniProtKB-SubCell"/>
</dbReference>
<comment type="caution">
    <text evidence="9">The sequence shown here is derived from an EMBL/GenBank/DDBJ whole genome shotgun (WGS) entry which is preliminary data.</text>
</comment>
<dbReference type="CDD" id="cd00067">
    <property type="entry name" value="GAL4"/>
    <property type="match status" value="1"/>
</dbReference>
<dbReference type="InterPro" id="IPR050815">
    <property type="entry name" value="TF_fung"/>
</dbReference>
<proteinExistence type="predicted"/>
<evidence type="ECO:0000313" key="9">
    <source>
        <dbReference type="EMBL" id="KAF5866960.1"/>
    </source>
</evidence>
<comment type="subcellular location">
    <subcellularLocation>
        <location evidence="1">Nucleus</location>
    </subcellularLocation>
</comment>
<dbReference type="SMART" id="SM00906">
    <property type="entry name" value="Fungal_trans"/>
    <property type="match status" value="1"/>
</dbReference>
<evidence type="ECO:0000256" key="3">
    <source>
        <dbReference type="ARBA" id="ARBA00023015"/>
    </source>
</evidence>
<dbReference type="GO" id="GO:0000981">
    <property type="term" value="F:DNA-binding transcription factor activity, RNA polymerase II-specific"/>
    <property type="evidence" value="ECO:0007669"/>
    <property type="project" value="InterPro"/>
</dbReference>
<dbReference type="Proteomes" id="UP000541154">
    <property type="component" value="Unassembled WGS sequence"/>
</dbReference>
<dbReference type="SMART" id="SM00066">
    <property type="entry name" value="GAL4"/>
    <property type="match status" value="1"/>
</dbReference>
<evidence type="ECO:0000256" key="4">
    <source>
        <dbReference type="ARBA" id="ARBA00023125"/>
    </source>
</evidence>
<dbReference type="Pfam" id="PF04082">
    <property type="entry name" value="Fungal_trans"/>
    <property type="match status" value="1"/>
</dbReference>
<keyword evidence="6" id="KW-0539">Nucleus</keyword>
<dbReference type="SUPFAM" id="SSF57701">
    <property type="entry name" value="Zn2/Cys6 DNA-binding domain"/>
    <property type="match status" value="1"/>
</dbReference>
<reference evidence="9 10" key="1">
    <citation type="submission" date="2019-04" db="EMBL/GenBank/DDBJ databases">
        <title>Aspergillus burnettii sp. nov., novel species from soil in southeast Queensland.</title>
        <authorList>
            <person name="Gilchrist C.L.M."/>
            <person name="Pitt J.I."/>
            <person name="Lange L."/>
            <person name="Lacey H.J."/>
            <person name="Vuong D."/>
            <person name="Midgley D.J."/>
            <person name="Greenfield P."/>
            <person name="Bradbury M."/>
            <person name="Lacey E."/>
            <person name="Busk P.K."/>
            <person name="Pilgaard B."/>
            <person name="Chooi Y.H."/>
            <person name="Piggott A.M."/>
        </authorList>
    </citation>
    <scope>NUCLEOTIDE SEQUENCE [LARGE SCALE GENOMIC DNA]</scope>
    <source>
        <strain evidence="9 10">FRR 5400</strain>
    </source>
</reference>
<evidence type="ECO:0000256" key="6">
    <source>
        <dbReference type="ARBA" id="ARBA00023242"/>
    </source>
</evidence>
<keyword evidence="5" id="KW-0804">Transcription</keyword>